<name>A0ABW3LAV5_9BACL</name>
<feature type="domain" description="Reverse transcriptase" evidence="1">
    <location>
        <begin position="67"/>
        <end position="364"/>
    </location>
</feature>
<accession>A0ABW3LAV5</accession>
<dbReference type="Pfam" id="PF21368">
    <property type="entry name" value="AI2M-like_HNH"/>
    <property type="match status" value="1"/>
</dbReference>
<dbReference type="EC" id="2.7.7.49" evidence="2"/>
<dbReference type="NCBIfam" id="TIGR04416">
    <property type="entry name" value="group_II_RT_mat"/>
    <property type="match status" value="1"/>
</dbReference>
<evidence type="ECO:0000259" key="1">
    <source>
        <dbReference type="PROSITE" id="PS50878"/>
    </source>
</evidence>
<dbReference type="EMBL" id="JBHTKI010000012">
    <property type="protein sequence ID" value="MFD1031747.1"/>
    <property type="molecule type" value="Genomic_DNA"/>
</dbReference>
<organism evidence="2 3">
    <name type="scientific">Metaplanococcus flavidus</name>
    <dbReference type="NCBI Taxonomy" id="569883"/>
    <lineage>
        <taxon>Bacteria</taxon>
        <taxon>Bacillati</taxon>
        <taxon>Bacillota</taxon>
        <taxon>Bacilli</taxon>
        <taxon>Bacillales</taxon>
        <taxon>Caryophanaceae</taxon>
        <taxon>Metaplanococcus</taxon>
    </lineage>
</organism>
<evidence type="ECO:0000313" key="3">
    <source>
        <dbReference type="Proteomes" id="UP001597109"/>
    </source>
</evidence>
<sequence>MRNPLSVLDSLEGKDANYEFHRLYRNLYNVDFYLTAYSNIYAKEGNMTKGNDNLTIDGMSIERINNIIERIKDLSYKPNPARRVYIPKKNGKKRPLGIPSFDDKLVQEVLRMILESIYDKNFSDKSHGFRPNRSCHTALEQFQTLATGAKWWIEGDIEGFFDNIDHQTLIGILRRRIKDERFIQLIQKFLKAGYMEEWTFHKTISGTPQGGIISPLLANIYLNELDEFVEELKGKFDIGKKRARSHEYKMASQRLYRARKRYEETKEHLSDAEKAEAINIIKNLKEETYRFPSTEPFDENFKRIQYVRYADDFLISVIGSKKDAEMIKAELTGFLKETLKLNLSPDKTLITHSPEKANFLGYEVFIGKNDNRSKDSNGISKRRYNNAVNLSMSKDVWINKLFELKAIKISNDGKQFRAMHRASLLNNDDLEIFLTYNAEIRGLYNYYQLANDVHMLNDFRFWMRWSLLKTLANKYKTNAKTMNKKYSVNGKLGVKYTNSKGIERSIIFFDEPIRKGTKIINQEVDKLPTTMKYKSRTNLTDRLKAEKCEWCHEKENPIEIHHVRKLKDLSGKKKWGKFMIARNRKTLALCRDCHYKLHRGLLD</sequence>
<dbReference type="InterPro" id="IPR051083">
    <property type="entry name" value="GrpII_Intron_Splice-Mob/Def"/>
</dbReference>
<keyword evidence="2" id="KW-0808">Transferase</keyword>
<dbReference type="Pfam" id="PF01348">
    <property type="entry name" value="Intron_maturas2"/>
    <property type="match status" value="1"/>
</dbReference>
<dbReference type="GO" id="GO:0003964">
    <property type="term" value="F:RNA-directed DNA polymerase activity"/>
    <property type="evidence" value="ECO:0007669"/>
    <property type="project" value="UniProtKB-KW"/>
</dbReference>
<dbReference type="PROSITE" id="PS50878">
    <property type="entry name" value="RT_POL"/>
    <property type="match status" value="1"/>
</dbReference>
<dbReference type="Proteomes" id="UP001597109">
    <property type="component" value="Unassembled WGS sequence"/>
</dbReference>
<dbReference type="InterPro" id="IPR000477">
    <property type="entry name" value="RT_dom"/>
</dbReference>
<dbReference type="PANTHER" id="PTHR34047">
    <property type="entry name" value="NUCLEAR INTRON MATURASE 1, MITOCHONDRIAL-RELATED"/>
    <property type="match status" value="1"/>
</dbReference>
<dbReference type="InterPro" id="IPR043502">
    <property type="entry name" value="DNA/RNA_pol_sf"/>
</dbReference>
<comment type="caution">
    <text evidence="2">The sequence shown here is derived from an EMBL/GenBank/DDBJ whole genome shotgun (WGS) entry which is preliminary data.</text>
</comment>
<evidence type="ECO:0000313" key="2">
    <source>
        <dbReference type="EMBL" id="MFD1031747.1"/>
    </source>
</evidence>
<dbReference type="CDD" id="cd00085">
    <property type="entry name" value="HNHc"/>
    <property type="match status" value="1"/>
</dbReference>
<proteinExistence type="predicted"/>
<keyword evidence="2" id="KW-0548">Nucleotidyltransferase</keyword>
<dbReference type="InterPro" id="IPR030931">
    <property type="entry name" value="Group_II_RT_mat"/>
</dbReference>
<dbReference type="InterPro" id="IPR049030">
    <property type="entry name" value="AI2M-like_HNH"/>
</dbReference>
<dbReference type="PANTHER" id="PTHR34047:SF8">
    <property type="entry name" value="PROTEIN YKFC"/>
    <property type="match status" value="1"/>
</dbReference>
<dbReference type="SUPFAM" id="SSF56672">
    <property type="entry name" value="DNA/RNA polymerases"/>
    <property type="match status" value="1"/>
</dbReference>
<dbReference type="CDD" id="cd01651">
    <property type="entry name" value="RT_G2_intron"/>
    <property type="match status" value="1"/>
</dbReference>
<keyword evidence="3" id="KW-1185">Reference proteome</keyword>
<dbReference type="Pfam" id="PF00078">
    <property type="entry name" value="RVT_1"/>
    <property type="match status" value="2"/>
</dbReference>
<keyword evidence="2" id="KW-0695">RNA-directed DNA polymerase</keyword>
<dbReference type="InterPro" id="IPR024937">
    <property type="entry name" value="Domain_X"/>
</dbReference>
<dbReference type="InterPro" id="IPR003615">
    <property type="entry name" value="HNH_nuc"/>
</dbReference>
<reference evidence="3" key="1">
    <citation type="journal article" date="2019" name="Int. J. Syst. Evol. Microbiol.">
        <title>The Global Catalogue of Microorganisms (GCM) 10K type strain sequencing project: providing services to taxonomists for standard genome sequencing and annotation.</title>
        <authorList>
            <consortium name="The Broad Institute Genomics Platform"/>
            <consortium name="The Broad Institute Genome Sequencing Center for Infectious Disease"/>
            <person name="Wu L."/>
            <person name="Ma J."/>
        </authorList>
    </citation>
    <scope>NUCLEOTIDE SEQUENCE [LARGE SCALE GENOMIC DNA]</scope>
    <source>
        <strain evidence="3">CCUG 56756</strain>
    </source>
</reference>
<dbReference type="RefSeq" id="WP_144839725.1">
    <property type="nucleotide sequence ID" value="NZ_JBHTKI010000012.1"/>
</dbReference>
<gene>
    <name evidence="2" type="primary">ltrA</name>
    <name evidence="2" type="ORF">ACFQ1X_09935</name>
</gene>
<protein>
    <submittedName>
        <fullName evidence="2">Group II intron reverse transcriptase/maturase</fullName>
        <ecNumber evidence="2">2.7.7.49</ecNumber>
    </submittedName>
</protein>